<dbReference type="InterPro" id="IPR037066">
    <property type="entry name" value="Plug_dom_sf"/>
</dbReference>
<feature type="domain" description="TonB-dependent receptor plug" evidence="2">
    <location>
        <begin position="43"/>
        <end position="135"/>
    </location>
</feature>
<dbReference type="InterPro" id="IPR012910">
    <property type="entry name" value="Plug_dom"/>
</dbReference>
<reference evidence="3 4" key="1">
    <citation type="submission" date="2017-08" db="EMBL/GenBank/DDBJ databases">
        <title>The complete genome sequence of Maribacter sp. B1, isolated from deep-sea sediment.</title>
        <authorList>
            <person name="Wu Y.-H."/>
            <person name="Cheng H."/>
            <person name="Xu X.-W."/>
        </authorList>
    </citation>
    <scope>NUCLEOTIDE SEQUENCE [LARGE SCALE GENOMIC DNA]</scope>
    <source>
        <strain evidence="3 4">B1</strain>
    </source>
</reference>
<accession>A0A223V429</accession>
<evidence type="ECO:0000313" key="4">
    <source>
        <dbReference type="Proteomes" id="UP000215244"/>
    </source>
</evidence>
<evidence type="ECO:0000256" key="1">
    <source>
        <dbReference type="PROSITE-ProRule" id="PRU01360"/>
    </source>
</evidence>
<dbReference type="Gene3D" id="2.170.130.10">
    <property type="entry name" value="TonB-dependent receptor, plug domain"/>
    <property type="match status" value="1"/>
</dbReference>
<keyword evidence="1" id="KW-0472">Membrane</keyword>
<proteinExistence type="inferred from homology"/>
<dbReference type="OrthoDB" id="982809at2"/>
<keyword evidence="1" id="KW-0998">Cell outer membrane</keyword>
<sequence>MTNFKEEIKKMKKLILIILIAIPIVLSNCGTPKSAVENSSKTKTIDRERTDISLLDRIRKKSGVIVRNGVPLLNKSANSFSSEGSQEPLYVVNSQVIGNSFDSINDLVDSFNVKSIRILSGPEASSYGTQGGNGVIIITTFQ</sequence>
<dbReference type="EMBL" id="CP022957">
    <property type="protein sequence ID" value="ASV29987.1"/>
    <property type="molecule type" value="Genomic_DNA"/>
</dbReference>
<organism evidence="3 4">
    <name type="scientific">Maribacter cobaltidurans</name>
    <dbReference type="NCBI Taxonomy" id="1178778"/>
    <lineage>
        <taxon>Bacteria</taxon>
        <taxon>Pseudomonadati</taxon>
        <taxon>Bacteroidota</taxon>
        <taxon>Flavobacteriia</taxon>
        <taxon>Flavobacteriales</taxon>
        <taxon>Flavobacteriaceae</taxon>
        <taxon>Maribacter</taxon>
    </lineage>
</organism>
<dbReference type="AlphaFoldDB" id="A0A223V429"/>
<dbReference type="RefSeq" id="WP_094996608.1">
    <property type="nucleotide sequence ID" value="NZ_BMJL01000006.1"/>
</dbReference>
<dbReference type="Proteomes" id="UP000215244">
    <property type="component" value="Chromosome"/>
</dbReference>
<gene>
    <name evidence="3" type="ORF">CJ263_06990</name>
</gene>
<protein>
    <recommendedName>
        <fullName evidence="2">TonB-dependent receptor plug domain-containing protein</fullName>
    </recommendedName>
</protein>
<dbReference type="PROSITE" id="PS52016">
    <property type="entry name" value="TONB_DEPENDENT_REC_3"/>
    <property type="match status" value="1"/>
</dbReference>
<comment type="subcellular location">
    <subcellularLocation>
        <location evidence="1">Cell outer membrane</location>
        <topology evidence="1">Multi-pass membrane protein</topology>
    </subcellularLocation>
</comment>
<dbReference type="KEGG" id="marb:CJ263_06990"/>
<dbReference type="SUPFAM" id="SSF56935">
    <property type="entry name" value="Porins"/>
    <property type="match status" value="1"/>
</dbReference>
<keyword evidence="4" id="KW-1185">Reference proteome</keyword>
<dbReference type="InterPro" id="IPR039426">
    <property type="entry name" value="TonB-dep_rcpt-like"/>
</dbReference>
<evidence type="ECO:0000313" key="3">
    <source>
        <dbReference type="EMBL" id="ASV29987.1"/>
    </source>
</evidence>
<keyword evidence="1" id="KW-0812">Transmembrane</keyword>
<keyword evidence="1" id="KW-1134">Transmembrane beta strand</keyword>
<comment type="similarity">
    <text evidence="1">Belongs to the TonB-dependent receptor family.</text>
</comment>
<evidence type="ECO:0000259" key="2">
    <source>
        <dbReference type="Pfam" id="PF07715"/>
    </source>
</evidence>
<dbReference type="GO" id="GO:0009279">
    <property type="term" value="C:cell outer membrane"/>
    <property type="evidence" value="ECO:0007669"/>
    <property type="project" value="UniProtKB-SubCell"/>
</dbReference>
<name>A0A223V429_9FLAO</name>
<dbReference type="Pfam" id="PF07715">
    <property type="entry name" value="Plug"/>
    <property type="match status" value="1"/>
</dbReference>
<keyword evidence="1" id="KW-0813">Transport</keyword>